<feature type="transmembrane region" description="Helical" evidence="2">
    <location>
        <begin position="165"/>
        <end position="187"/>
    </location>
</feature>
<protein>
    <submittedName>
        <fullName evidence="3">Uncharacterized protein</fullName>
    </submittedName>
</protein>
<feature type="transmembrane region" description="Helical" evidence="2">
    <location>
        <begin position="193"/>
        <end position="216"/>
    </location>
</feature>
<feature type="compositionally biased region" description="Polar residues" evidence="1">
    <location>
        <begin position="1"/>
        <end position="10"/>
    </location>
</feature>
<evidence type="ECO:0000313" key="4">
    <source>
        <dbReference type="Proteomes" id="UP001447188"/>
    </source>
</evidence>
<organism evidence="3 4">
    <name type="scientific">Discina gigas</name>
    <dbReference type="NCBI Taxonomy" id="1032678"/>
    <lineage>
        <taxon>Eukaryota</taxon>
        <taxon>Fungi</taxon>
        <taxon>Dikarya</taxon>
        <taxon>Ascomycota</taxon>
        <taxon>Pezizomycotina</taxon>
        <taxon>Pezizomycetes</taxon>
        <taxon>Pezizales</taxon>
        <taxon>Discinaceae</taxon>
        <taxon>Discina</taxon>
    </lineage>
</organism>
<reference evidence="3 4" key="1">
    <citation type="submission" date="2024-02" db="EMBL/GenBank/DDBJ databases">
        <title>Discinaceae phylogenomics.</title>
        <authorList>
            <person name="Dirks A.C."/>
            <person name="James T.Y."/>
        </authorList>
    </citation>
    <scope>NUCLEOTIDE SEQUENCE [LARGE SCALE GENOMIC DNA]</scope>
    <source>
        <strain evidence="3 4">ACD0624</strain>
    </source>
</reference>
<accession>A0ABR3GBG3</accession>
<dbReference type="Proteomes" id="UP001447188">
    <property type="component" value="Unassembled WGS sequence"/>
</dbReference>
<feature type="region of interest" description="Disordered" evidence="1">
    <location>
        <begin position="1"/>
        <end position="24"/>
    </location>
</feature>
<keyword evidence="2" id="KW-0472">Membrane</keyword>
<proteinExistence type="predicted"/>
<keyword evidence="2" id="KW-0812">Transmembrane</keyword>
<evidence type="ECO:0000256" key="2">
    <source>
        <dbReference type="SAM" id="Phobius"/>
    </source>
</evidence>
<keyword evidence="2" id="KW-1133">Transmembrane helix</keyword>
<evidence type="ECO:0000256" key="1">
    <source>
        <dbReference type="SAM" id="MobiDB-lite"/>
    </source>
</evidence>
<name>A0ABR3GBG3_9PEZI</name>
<sequence length="219" mass="23983">MDNQTNQPENGGTELGKLSPEETASQGRSVAVSAVVFHKPNSSGGIFRSIDVSDNSLGDMMEQGRTLYQEFLPKKSMLRSSISMVVIEQGTVDHSPTFNFEDNFPVQVRANIEVDDLTEAFYNPEKFRGVPLQSAGLDVFYLPAPTAPSSQKVVSFRTILNKRRLFWILVTAMLVSLLVAGGIAALVSKDIQTVGVVIGVVIGIYCLLVAMATWLWRLN</sequence>
<dbReference type="EMBL" id="JBBBZM010000139">
    <property type="protein sequence ID" value="KAL0633042.1"/>
    <property type="molecule type" value="Genomic_DNA"/>
</dbReference>
<comment type="caution">
    <text evidence="3">The sequence shown here is derived from an EMBL/GenBank/DDBJ whole genome shotgun (WGS) entry which is preliminary data.</text>
</comment>
<gene>
    <name evidence="3" type="ORF">Q9L58_008052</name>
</gene>
<evidence type="ECO:0000313" key="3">
    <source>
        <dbReference type="EMBL" id="KAL0633042.1"/>
    </source>
</evidence>
<keyword evidence="4" id="KW-1185">Reference proteome</keyword>